<feature type="non-terminal residue" evidence="2">
    <location>
        <position position="1"/>
    </location>
</feature>
<dbReference type="Gene3D" id="1.10.30.50">
    <property type="match status" value="1"/>
</dbReference>
<dbReference type="GO" id="GO:0004519">
    <property type="term" value="F:endonuclease activity"/>
    <property type="evidence" value="ECO:0007669"/>
    <property type="project" value="InterPro"/>
</dbReference>
<dbReference type="Pfam" id="PF01844">
    <property type="entry name" value="HNH"/>
    <property type="match status" value="1"/>
</dbReference>
<accession>A0A0F9CKB1</accession>
<name>A0A0F9CKB1_9ZZZZ</name>
<organism evidence="2">
    <name type="scientific">marine sediment metagenome</name>
    <dbReference type="NCBI Taxonomy" id="412755"/>
    <lineage>
        <taxon>unclassified sequences</taxon>
        <taxon>metagenomes</taxon>
        <taxon>ecological metagenomes</taxon>
    </lineage>
</organism>
<dbReference type="AlphaFoldDB" id="A0A0F9CKB1"/>
<feature type="domain" description="HNH" evidence="1">
    <location>
        <begin position="7"/>
        <end position="44"/>
    </location>
</feature>
<evidence type="ECO:0000259" key="1">
    <source>
        <dbReference type="Pfam" id="PF01844"/>
    </source>
</evidence>
<dbReference type="GO" id="GO:0008270">
    <property type="term" value="F:zinc ion binding"/>
    <property type="evidence" value="ECO:0007669"/>
    <property type="project" value="InterPro"/>
</dbReference>
<protein>
    <recommendedName>
        <fullName evidence="1">HNH domain-containing protein</fullName>
    </recommendedName>
</protein>
<comment type="caution">
    <text evidence="2">The sequence shown here is derived from an EMBL/GenBank/DDBJ whole genome shotgun (WGS) entry which is preliminary data.</text>
</comment>
<gene>
    <name evidence="2" type="ORF">LCGC14_2314120</name>
</gene>
<evidence type="ECO:0000313" key="2">
    <source>
        <dbReference type="EMBL" id="KKL49574.1"/>
    </source>
</evidence>
<reference evidence="2" key="1">
    <citation type="journal article" date="2015" name="Nature">
        <title>Complex archaea that bridge the gap between prokaryotes and eukaryotes.</title>
        <authorList>
            <person name="Spang A."/>
            <person name="Saw J.H."/>
            <person name="Jorgensen S.L."/>
            <person name="Zaremba-Niedzwiedzka K."/>
            <person name="Martijn J."/>
            <person name="Lind A.E."/>
            <person name="van Eijk R."/>
            <person name="Schleper C."/>
            <person name="Guy L."/>
            <person name="Ettema T.J."/>
        </authorList>
    </citation>
    <scope>NUCLEOTIDE SEQUENCE</scope>
</reference>
<dbReference type="GO" id="GO:0003676">
    <property type="term" value="F:nucleic acid binding"/>
    <property type="evidence" value="ECO:0007669"/>
    <property type="project" value="InterPro"/>
</dbReference>
<proteinExistence type="predicted"/>
<dbReference type="InterPro" id="IPR002711">
    <property type="entry name" value="HNH"/>
</dbReference>
<dbReference type="EMBL" id="LAZR01032909">
    <property type="protein sequence ID" value="KKL49574.1"/>
    <property type="molecule type" value="Genomic_DNA"/>
</dbReference>
<sequence>RDRLGYASANVDHLLPKEKYDDHIIERQENCILSCSCCNSTKGRHDILLDGVDAEDMLGLTLIRQKVSD</sequence>